<sequence length="214" mass="23516">MSLLRRATAYEAAMWRGLFRWIARRPREMAPGDAAFGHGGPVKPIFAVFIVLSALEIPIFDFVISRLVPWPVVRYIVLVAGVYGLIWMIGALGALLTSPHLVGAAGIRVRDGLFVDVTIPWDAVASVGHRYRGLASSRRVEVERAGDRLLLHLATGSQTNVDVVLRRPLALTVPKGPDEPVNEVRFYADDPKALVALAREYVGRDESSPERAGR</sequence>
<dbReference type="EMBL" id="JBHLUH010000009">
    <property type="protein sequence ID" value="MFC0527461.1"/>
    <property type="molecule type" value="Genomic_DNA"/>
</dbReference>
<keyword evidence="1" id="KW-1133">Transmembrane helix</keyword>
<name>A0ABV6LYI4_9ACTN</name>
<feature type="transmembrane region" description="Helical" evidence="1">
    <location>
        <begin position="45"/>
        <end position="64"/>
    </location>
</feature>
<protein>
    <recommendedName>
        <fullName evidence="4">DUF304 domain-containing protein</fullName>
    </recommendedName>
</protein>
<proteinExistence type="predicted"/>
<organism evidence="2 3">
    <name type="scientific">Phytohabitans kaempferiae</name>
    <dbReference type="NCBI Taxonomy" id="1620943"/>
    <lineage>
        <taxon>Bacteria</taxon>
        <taxon>Bacillati</taxon>
        <taxon>Actinomycetota</taxon>
        <taxon>Actinomycetes</taxon>
        <taxon>Micromonosporales</taxon>
        <taxon>Micromonosporaceae</taxon>
    </lineage>
</organism>
<accession>A0ABV6LYI4</accession>
<keyword evidence="3" id="KW-1185">Reference proteome</keyword>
<keyword evidence="1" id="KW-0812">Transmembrane</keyword>
<evidence type="ECO:0000313" key="2">
    <source>
        <dbReference type="EMBL" id="MFC0527461.1"/>
    </source>
</evidence>
<keyword evidence="1" id="KW-0472">Membrane</keyword>
<feature type="transmembrane region" description="Helical" evidence="1">
    <location>
        <begin position="76"/>
        <end position="96"/>
    </location>
</feature>
<dbReference type="RefSeq" id="WP_377247412.1">
    <property type="nucleotide sequence ID" value="NZ_JBHLUH010000009.1"/>
</dbReference>
<reference evidence="2 3" key="1">
    <citation type="submission" date="2024-09" db="EMBL/GenBank/DDBJ databases">
        <authorList>
            <person name="Sun Q."/>
            <person name="Mori K."/>
        </authorList>
    </citation>
    <scope>NUCLEOTIDE SEQUENCE [LARGE SCALE GENOMIC DNA]</scope>
    <source>
        <strain evidence="2 3">TBRC 3947</strain>
    </source>
</reference>
<evidence type="ECO:0000256" key="1">
    <source>
        <dbReference type="SAM" id="Phobius"/>
    </source>
</evidence>
<evidence type="ECO:0000313" key="3">
    <source>
        <dbReference type="Proteomes" id="UP001589867"/>
    </source>
</evidence>
<comment type="caution">
    <text evidence="2">The sequence shown here is derived from an EMBL/GenBank/DDBJ whole genome shotgun (WGS) entry which is preliminary data.</text>
</comment>
<evidence type="ECO:0008006" key="4">
    <source>
        <dbReference type="Google" id="ProtNLM"/>
    </source>
</evidence>
<dbReference type="Proteomes" id="UP001589867">
    <property type="component" value="Unassembled WGS sequence"/>
</dbReference>
<gene>
    <name evidence="2" type="ORF">ACFFIA_07300</name>
</gene>